<dbReference type="InterPro" id="IPR001173">
    <property type="entry name" value="Glyco_trans_2-like"/>
</dbReference>
<name>A0A7W8EQF2_9HYPH</name>
<dbReference type="AlphaFoldDB" id="A0A7W8EQF2"/>
<dbReference type="EMBL" id="JACHIL010000003">
    <property type="protein sequence ID" value="MBB5091573.1"/>
    <property type="molecule type" value="Genomic_DNA"/>
</dbReference>
<dbReference type="Pfam" id="PF00535">
    <property type="entry name" value="Glycos_transf_2"/>
    <property type="match status" value="1"/>
</dbReference>
<keyword evidence="3" id="KW-1185">Reference proteome</keyword>
<dbReference type="CDD" id="cd00761">
    <property type="entry name" value="Glyco_tranf_GTA_type"/>
    <property type="match status" value="1"/>
</dbReference>
<organism evidence="2 3">
    <name type="scientific">Pseudochrobactrum saccharolyticum</name>
    <dbReference type="NCBI Taxonomy" id="354352"/>
    <lineage>
        <taxon>Bacteria</taxon>
        <taxon>Pseudomonadati</taxon>
        <taxon>Pseudomonadota</taxon>
        <taxon>Alphaproteobacteria</taxon>
        <taxon>Hyphomicrobiales</taxon>
        <taxon>Brucellaceae</taxon>
        <taxon>Pseudochrobactrum</taxon>
    </lineage>
</organism>
<accession>A0A7W8EQF2</accession>
<evidence type="ECO:0000259" key="1">
    <source>
        <dbReference type="Pfam" id="PF00535"/>
    </source>
</evidence>
<dbReference type="Proteomes" id="UP000531231">
    <property type="component" value="Unassembled WGS sequence"/>
</dbReference>
<protein>
    <recommendedName>
        <fullName evidence="1">Glycosyltransferase 2-like domain-containing protein</fullName>
    </recommendedName>
</protein>
<evidence type="ECO:0000313" key="2">
    <source>
        <dbReference type="EMBL" id="MBB5091573.1"/>
    </source>
</evidence>
<evidence type="ECO:0000313" key="3">
    <source>
        <dbReference type="Proteomes" id="UP000531231"/>
    </source>
</evidence>
<dbReference type="Gene3D" id="3.90.550.10">
    <property type="entry name" value="Spore Coat Polysaccharide Biosynthesis Protein SpsA, Chain A"/>
    <property type="match status" value="1"/>
</dbReference>
<reference evidence="2 3" key="1">
    <citation type="submission" date="2020-08" db="EMBL/GenBank/DDBJ databases">
        <title>Genomic Encyclopedia of Type Strains, Phase IV (KMG-IV): sequencing the most valuable type-strain genomes for metagenomic binning, comparative biology and taxonomic classification.</title>
        <authorList>
            <person name="Goeker M."/>
        </authorList>
    </citation>
    <scope>NUCLEOTIDE SEQUENCE [LARGE SCALE GENOMIC DNA]</scope>
    <source>
        <strain evidence="2 3">DSM 25620</strain>
    </source>
</reference>
<gene>
    <name evidence="2" type="ORF">HNQ68_002114</name>
</gene>
<feature type="domain" description="Glycosyltransferase 2-like" evidence="1">
    <location>
        <begin position="2"/>
        <end position="147"/>
    </location>
</feature>
<dbReference type="SUPFAM" id="SSF53448">
    <property type="entry name" value="Nucleotide-diphospho-sugar transferases"/>
    <property type="match status" value="1"/>
</dbReference>
<proteinExistence type="predicted"/>
<sequence>MIVRVLEALYYQYNDISLIDRDLYEIVIVDNNSTDSSIVKIQNFHARHPDLNLYCISENIQGVSSARKRGMDWVTIRSRERDERKSVDNKFYIFSADADCIVDKQWLYKLYRKMVEDDADLGTCNYYYDQKHFHSRPHLWRQIEKTLRCRAFTFQLFGGFPDGKGFAVEREKYEAVGGIDIFYQIKNGCFVQHLSDDWDFGIKIVANGGSNTYVHHAMVQINSRRVDYLLKEVINGIAYGADGIIVMKDVRADIETGFQGDLNDDQSGLAWDYSIKDFVPKNIILPLLLNPKLYNDPQVINFFGFDLLNRIIYRIEEIKIESGILNFRPIHLYKTPSYRLYFEFRDEIFSRMRKYIGQDIGYPPELPDCLDEVLRLNPYDFHKFVYYFCEDRESGCAHNYFANGGVF</sequence>
<dbReference type="InterPro" id="IPR029044">
    <property type="entry name" value="Nucleotide-diphossugar_trans"/>
</dbReference>
<comment type="caution">
    <text evidence="2">The sequence shown here is derived from an EMBL/GenBank/DDBJ whole genome shotgun (WGS) entry which is preliminary data.</text>
</comment>